<dbReference type="RefSeq" id="WP_264817509.1">
    <property type="nucleotide sequence ID" value="NZ_BAPV01000061.1"/>
</dbReference>
<name>A0ABQ0Q6P3_9PROT</name>
<keyword evidence="1" id="KW-0472">Membrane</keyword>
<keyword evidence="3" id="KW-1185">Reference proteome</keyword>
<organism evidence="2 3">
    <name type="scientific">Asaia krungthepensis NRIC 0535</name>
    <dbReference type="NCBI Taxonomy" id="1307925"/>
    <lineage>
        <taxon>Bacteria</taxon>
        <taxon>Pseudomonadati</taxon>
        <taxon>Pseudomonadota</taxon>
        <taxon>Alphaproteobacteria</taxon>
        <taxon>Acetobacterales</taxon>
        <taxon>Acetobacteraceae</taxon>
        <taxon>Asaia</taxon>
    </lineage>
</organism>
<sequence length="60" mass="6580">MPLIVGLFLPFLLVLGPVPFLYGASWRLEGIPVAVIWLFICIPLVALCLLIASRLTDEDA</sequence>
<keyword evidence="1" id="KW-1133">Transmembrane helix</keyword>
<evidence type="ECO:0000313" key="2">
    <source>
        <dbReference type="EMBL" id="GBQ93863.1"/>
    </source>
</evidence>
<dbReference type="Proteomes" id="UP001062776">
    <property type="component" value="Unassembled WGS sequence"/>
</dbReference>
<feature type="transmembrane region" description="Helical" evidence="1">
    <location>
        <begin position="33"/>
        <end position="52"/>
    </location>
</feature>
<gene>
    <name evidence="2" type="ORF">AA0535_2966</name>
</gene>
<accession>A0ABQ0Q6P3</accession>
<dbReference type="EMBL" id="BAPV01000061">
    <property type="protein sequence ID" value="GBQ93863.1"/>
    <property type="molecule type" value="Genomic_DNA"/>
</dbReference>
<evidence type="ECO:0000313" key="3">
    <source>
        <dbReference type="Proteomes" id="UP001062776"/>
    </source>
</evidence>
<reference evidence="2" key="1">
    <citation type="submission" date="2013-04" db="EMBL/GenBank/DDBJ databases">
        <title>The genome sequencing project of 58 acetic acid bacteria.</title>
        <authorList>
            <person name="Okamoto-Kainuma A."/>
            <person name="Ishikawa M."/>
            <person name="Umino S."/>
            <person name="Koizumi Y."/>
            <person name="Shiwa Y."/>
            <person name="Yoshikawa H."/>
            <person name="Matsutani M."/>
            <person name="Matsushita K."/>
        </authorList>
    </citation>
    <scope>NUCLEOTIDE SEQUENCE</scope>
    <source>
        <strain evidence="2">NRIC 0535</strain>
    </source>
</reference>
<comment type="caution">
    <text evidence="2">The sequence shown here is derived from an EMBL/GenBank/DDBJ whole genome shotgun (WGS) entry which is preliminary data.</text>
</comment>
<protein>
    <submittedName>
        <fullName evidence="2">Uncharacterized protein</fullName>
    </submittedName>
</protein>
<keyword evidence="1" id="KW-0812">Transmembrane</keyword>
<evidence type="ECO:0000256" key="1">
    <source>
        <dbReference type="SAM" id="Phobius"/>
    </source>
</evidence>
<proteinExistence type="predicted"/>